<dbReference type="Proteomes" id="UP000229681">
    <property type="component" value="Unassembled WGS sequence"/>
</dbReference>
<dbReference type="SMART" id="SM00852">
    <property type="entry name" value="MoCF_biosynth"/>
    <property type="match status" value="1"/>
</dbReference>
<dbReference type="NCBIfam" id="TIGR00200">
    <property type="entry name" value="cinA_nterm"/>
    <property type="match status" value="1"/>
</dbReference>
<name>A0A2M8PHL8_9CHLR</name>
<dbReference type="PANTHER" id="PTHR13939:SF0">
    <property type="entry name" value="NMN AMIDOHYDROLASE-LIKE PROTEIN YFAY"/>
    <property type="match status" value="1"/>
</dbReference>
<dbReference type="HAMAP" id="MF_00226_B">
    <property type="entry name" value="CinA_B"/>
    <property type="match status" value="1"/>
</dbReference>
<evidence type="ECO:0000313" key="4">
    <source>
        <dbReference type="Proteomes" id="UP000229681"/>
    </source>
</evidence>
<accession>A0A2M8PHL8</accession>
<dbReference type="PIRSF" id="PIRSF006728">
    <property type="entry name" value="CinA"/>
    <property type="match status" value="1"/>
</dbReference>
<dbReference type="NCBIfam" id="TIGR00177">
    <property type="entry name" value="molyb_syn"/>
    <property type="match status" value="1"/>
</dbReference>
<protein>
    <recommendedName>
        <fullName evidence="1">CinA-like protein</fullName>
    </recommendedName>
</protein>
<comment type="caution">
    <text evidence="3">The sequence shown here is derived from an EMBL/GenBank/DDBJ whole genome shotgun (WGS) entry which is preliminary data.</text>
</comment>
<sequence>MQPFHAEIIAIGEELLSSESETLDTNSVYITQQLGALGVRVIYKTTVGDDEARITEVLRIALQRVPIIITTGGLGPTVDDMTRQAVARAIERPLVFQQTLLDEIAAKFARFNVRMSANNRAQAMLPEGAVAINNPTGTAPGFYVIHEGAIIICLPGVPREVKAMLEQSALPLLRQWIGAPRVIKTRVLRTAGIGESHIDEQIGHLERLSNPTVGLNAHAGQTDIRITARAESEAEAEALIASVEAEIRAKIGDYIFGVGKETLEQAFADAVRRSGLRVVIGELYTGGMLQRRLSKATFADGVLRFAEQGVLERLRSQMQGDLRVVSEQMAAALRLEHGVDAALVVIAEAESSAMAATDGLELRSRAYFYGTDMTTPEVPSGWALSMGWHLLKRRVSAQT</sequence>
<evidence type="ECO:0000256" key="1">
    <source>
        <dbReference type="HAMAP-Rule" id="MF_00226"/>
    </source>
</evidence>
<dbReference type="Gene3D" id="3.30.70.2860">
    <property type="match status" value="1"/>
</dbReference>
<comment type="similarity">
    <text evidence="1">Belongs to the CinA family.</text>
</comment>
<dbReference type="CDD" id="cd00885">
    <property type="entry name" value="cinA"/>
    <property type="match status" value="1"/>
</dbReference>
<dbReference type="InterPro" id="IPR001453">
    <property type="entry name" value="MoaB/Mog_dom"/>
</dbReference>
<evidence type="ECO:0000313" key="3">
    <source>
        <dbReference type="EMBL" id="PJF37049.1"/>
    </source>
</evidence>
<proteinExistence type="inferred from homology"/>
<dbReference type="Gene3D" id="3.40.980.10">
    <property type="entry name" value="MoaB/Mog-like domain"/>
    <property type="match status" value="1"/>
</dbReference>
<dbReference type="PANTHER" id="PTHR13939">
    <property type="entry name" value="NICOTINAMIDE-NUCLEOTIDE AMIDOHYDROLASE PNCC"/>
    <property type="match status" value="1"/>
</dbReference>
<dbReference type="InterPro" id="IPR041424">
    <property type="entry name" value="CinA_KH"/>
</dbReference>
<dbReference type="InterPro" id="IPR008135">
    <property type="entry name" value="Competence-induced_CinA"/>
</dbReference>
<dbReference type="AlphaFoldDB" id="A0A2M8PHL8"/>
<dbReference type="Pfam" id="PF00994">
    <property type="entry name" value="MoCF_biosynth"/>
    <property type="match status" value="1"/>
</dbReference>
<feature type="domain" description="MoaB/Mog" evidence="2">
    <location>
        <begin position="7"/>
        <end position="175"/>
    </location>
</feature>
<reference evidence="3 4" key="1">
    <citation type="submission" date="2017-11" db="EMBL/GenBank/DDBJ databases">
        <title>Evolution of Phototrophy in the Chloroflexi Phylum Driven by Horizontal Gene Transfer.</title>
        <authorList>
            <person name="Ward L.M."/>
            <person name="Hemp J."/>
            <person name="Shih P.M."/>
            <person name="Mcglynn S.E."/>
            <person name="Fischer W."/>
        </authorList>
    </citation>
    <scope>NUCLEOTIDE SEQUENCE [LARGE SCALE GENOMIC DNA]</scope>
    <source>
        <strain evidence="3">JP3_13</strain>
    </source>
</reference>
<gene>
    <name evidence="3" type="ORF">CUN49_02345</name>
</gene>
<dbReference type="SUPFAM" id="SSF53218">
    <property type="entry name" value="Molybdenum cofactor biosynthesis proteins"/>
    <property type="match status" value="1"/>
</dbReference>
<dbReference type="InterPro" id="IPR036425">
    <property type="entry name" value="MoaB/Mog-like_dom_sf"/>
</dbReference>
<dbReference type="InterPro" id="IPR050101">
    <property type="entry name" value="CinA"/>
</dbReference>
<organism evidence="3 4">
    <name type="scientific">Candidatus Thermofonsia Clade 1 bacterium</name>
    <dbReference type="NCBI Taxonomy" id="2364210"/>
    <lineage>
        <taxon>Bacteria</taxon>
        <taxon>Bacillati</taxon>
        <taxon>Chloroflexota</taxon>
        <taxon>Candidatus Thermofontia</taxon>
        <taxon>Candidatus Thermofonsia Clade 1</taxon>
    </lineage>
</organism>
<dbReference type="EMBL" id="PGTM01000017">
    <property type="protein sequence ID" value="PJF37049.1"/>
    <property type="molecule type" value="Genomic_DNA"/>
</dbReference>
<dbReference type="Pfam" id="PF18146">
    <property type="entry name" value="CinA_KH"/>
    <property type="match status" value="1"/>
</dbReference>
<evidence type="ECO:0000259" key="2">
    <source>
        <dbReference type="SMART" id="SM00852"/>
    </source>
</evidence>